<dbReference type="UniPathway" id="UPA00363">
    <property type="reaction ID" value="UER00861"/>
</dbReference>
<organism evidence="9 10">
    <name type="scientific">Cochliobolus heterostrophus (strain C5 / ATCC 48332 / race O)</name>
    <name type="common">Southern corn leaf blight fungus</name>
    <name type="synonym">Bipolaris maydis</name>
    <dbReference type="NCBI Taxonomy" id="701091"/>
    <lineage>
        <taxon>Eukaryota</taxon>
        <taxon>Fungi</taxon>
        <taxon>Dikarya</taxon>
        <taxon>Ascomycota</taxon>
        <taxon>Pezizomycotina</taxon>
        <taxon>Dothideomycetes</taxon>
        <taxon>Pleosporomycetidae</taxon>
        <taxon>Pleosporales</taxon>
        <taxon>Pleosporineae</taxon>
        <taxon>Pleosporaceae</taxon>
        <taxon>Bipolaris</taxon>
    </lineage>
</organism>
<evidence type="ECO:0000256" key="6">
    <source>
        <dbReference type="ARBA" id="ARBA00052347"/>
    </source>
</evidence>
<dbReference type="FunFam" id="3.90.226.10:FF:000007">
    <property type="entry name" value="Methylcrotonoyl-CoA carboxylase subunit beta"/>
    <property type="match status" value="1"/>
</dbReference>
<dbReference type="GO" id="GO:0005739">
    <property type="term" value="C:mitochondrion"/>
    <property type="evidence" value="ECO:0007669"/>
    <property type="project" value="TreeGrafter"/>
</dbReference>
<accession>M2V5G2</accession>
<dbReference type="PROSITE" id="PS50980">
    <property type="entry name" value="COA_CT_NTER"/>
    <property type="match status" value="1"/>
</dbReference>
<dbReference type="FunFam" id="3.90.226.10:FF:000004">
    <property type="entry name" value="Methylcrotonoyl-CoA carboxylase beta chain"/>
    <property type="match status" value="1"/>
</dbReference>
<reference evidence="10" key="2">
    <citation type="journal article" date="2013" name="PLoS Genet.">
        <title>Comparative genome structure, secondary metabolite, and effector coding capacity across Cochliobolus pathogens.</title>
        <authorList>
            <person name="Condon B.J."/>
            <person name="Leng Y."/>
            <person name="Wu D."/>
            <person name="Bushley K.E."/>
            <person name="Ohm R.A."/>
            <person name="Otillar R."/>
            <person name="Martin J."/>
            <person name="Schackwitz W."/>
            <person name="Grimwood J."/>
            <person name="MohdZainudin N."/>
            <person name="Xue C."/>
            <person name="Wang R."/>
            <person name="Manning V.A."/>
            <person name="Dhillon B."/>
            <person name="Tu Z.J."/>
            <person name="Steffenson B.J."/>
            <person name="Salamov A."/>
            <person name="Sun H."/>
            <person name="Lowry S."/>
            <person name="LaButti K."/>
            <person name="Han J."/>
            <person name="Copeland A."/>
            <person name="Lindquist E."/>
            <person name="Barry K."/>
            <person name="Schmutz J."/>
            <person name="Baker S.E."/>
            <person name="Ciuffetti L.M."/>
            <person name="Grigoriev I.V."/>
            <person name="Zhong S."/>
            <person name="Turgeon B.G."/>
        </authorList>
    </citation>
    <scope>NUCLEOTIDE SEQUENCE [LARGE SCALE GENOMIC DNA]</scope>
    <source>
        <strain evidence="10">C5 / ATCC 48332 / race O</strain>
    </source>
</reference>
<feature type="domain" description="CoA carboxyltransferase C-terminal" evidence="8">
    <location>
        <begin position="348"/>
        <end position="593"/>
    </location>
</feature>
<comment type="similarity">
    <text evidence="1">Belongs to the AccD/PCCB family.</text>
</comment>
<evidence type="ECO:0000256" key="1">
    <source>
        <dbReference type="ARBA" id="ARBA00006102"/>
    </source>
</evidence>
<name>M2V5G2_COCH5</name>
<dbReference type="PANTHER" id="PTHR22855">
    <property type="entry name" value="ACETYL, PROPIONYL, PYRUVATE, AND GLUTACONYL CARBOXYLASE-RELATED"/>
    <property type="match status" value="1"/>
</dbReference>
<dbReference type="PROSITE" id="PS50989">
    <property type="entry name" value="COA_CT_CTER"/>
    <property type="match status" value="1"/>
</dbReference>
<evidence type="ECO:0000259" key="7">
    <source>
        <dbReference type="PROSITE" id="PS50980"/>
    </source>
</evidence>
<dbReference type="Gene3D" id="3.90.226.10">
    <property type="entry name" value="2-enoyl-CoA Hydratase, Chain A, domain 1"/>
    <property type="match status" value="2"/>
</dbReference>
<dbReference type="GO" id="GO:0004485">
    <property type="term" value="F:methylcrotonoyl-CoA carboxylase activity"/>
    <property type="evidence" value="ECO:0007669"/>
    <property type="project" value="UniProtKB-EC"/>
</dbReference>
<evidence type="ECO:0000256" key="3">
    <source>
        <dbReference type="ARBA" id="ARBA00026116"/>
    </source>
</evidence>
<dbReference type="SUPFAM" id="SSF52096">
    <property type="entry name" value="ClpP/crotonase"/>
    <property type="match status" value="2"/>
</dbReference>
<dbReference type="AlphaFoldDB" id="M2V5G2"/>
<dbReference type="GO" id="GO:1905202">
    <property type="term" value="C:methylcrotonoyl-CoA carboxylase complex"/>
    <property type="evidence" value="ECO:0007669"/>
    <property type="project" value="TreeGrafter"/>
</dbReference>
<feature type="domain" description="CoA carboxyltransferase N-terminal" evidence="7">
    <location>
        <begin position="90"/>
        <end position="347"/>
    </location>
</feature>
<dbReference type="InterPro" id="IPR034733">
    <property type="entry name" value="AcCoA_carboxyl_beta"/>
</dbReference>
<sequence length="593" mass="63461">MVPKAPSREALALLKNTIRPAAAIRSQAQRCLLSSASRPTALSQSRAGHLHQGTRSAATFTHSHHAEAVSVIPTNVDTSNADFKENKRQMDEATERLANLHTKIAQGGPQKARDKHIQRGKMLVRDRISALIDPGTPFLELSQMAGHDMYGEDDVPAGGIVTGIGSVNGVQCMVVANDATVKGGTYYPITVKKHLRAQTIAQENRLPCIYLVDSGGANLPNQADVFPDVNHFGRIFYNQARMSSMGIPQISVVMGPCTAGGAYVPSMSDENIIVENQGHIFLAGPPLVKAATGEVVSAEDLGGGKLHSEVSGVTDYLAVDDAHALVLARRSIGNLNWHRNQTVTAQPSFQEPLYDPQELSGIVGTNLRRQIPIHEVIARIVDGSSFDEFKPLYGSTLVTGFAKIYGHAVGIVANNGILFSESSLKGAHFVQLCGKRHIPLIFLQNISGFMVGQDAEKGGIAKNGAKLVTAVSCVDVPKFTVVVGSSAGAGNYGMCGRAYSPRLMFTWPNAKTSVMGAEQLSSVMEAVGKKVDPALKARIEHESEATFGSARLWDDGIIPPEHTRRVLGMGLQMACGGQNQGVDKESTWGVFRM</sequence>
<dbReference type="PANTHER" id="PTHR22855:SF13">
    <property type="entry name" value="METHYLCROTONOYL-COA CARBOXYLASE BETA CHAIN, MITOCHONDRIAL"/>
    <property type="match status" value="1"/>
</dbReference>
<dbReference type="EC" id="6.4.1.4" evidence="3"/>
<dbReference type="InterPro" id="IPR011763">
    <property type="entry name" value="COA_CT_C"/>
</dbReference>
<dbReference type="OMA" id="GATTHCE"/>
<dbReference type="HOGENOM" id="CLU_018822_0_1_1"/>
<keyword evidence="10" id="KW-1185">Reference proteome</keyword>
<dbReference type="Pfam" id="PF01039">
    <property type="entry name" value="Carboxyl_trans"/>
    <property type="match status" value="1"/>
</dbReference>
<comment type="pathway">
    <text evidence="2">Amino-acid degradation; L-leucine degradation; (S)-3-hydroxy-3-methylglutaryl-CoA from 3-isovaleryl-CoA: step 2/3.</text>
</comment>
<reference evidence="9 10" key="1">
    <citation type="journal article" date="2012" name="PLoS Pathog.">
        <title>Diverse lifestyles and strategies of plant pathogenesis encoded in the genomes of eighteen Dothideomycetes fungi.</title>
        <authorList>
            <person name="Ohm R.A."/>
            <person name="Feau N."/>
            <person name="Henrissat B."/>
            <person name="Schoch C.L."/>
            <person name="Horwitz B.A."/>
            <person name="Barry K.W."/>
            <person name="Condon B.J."/>
            <person name="Copeland A.C."/>
            <person name="Dhillon B."/>
            <person name="Glaser F."/>
            <person name="Hesse C.N."/>
            <person name="Kosti I."/>
            <person name="LaButti K."/>
            <person name="Lindquist E.A."/>
            <person name="Lucas S."/>
            <person name="Salamov A.A."/>
            <person name="Bradshaw R.E."/>
            <person name="Ciuffetti L."/>
            <person name="Hamelin R.C."/>
            <person name="Kema G.H.J."/>
            <person name="Lawrence C."/>
            <person name="Scott J.A."/>
            <person name="Spatafora J.W."/>
            <person name="Turgeon B.G."/>
            <person name="de Wit P.J.G.M."/>
            <person name="Zhong S."/>
            <person name="Goodwin S.B."/>
            <person name="Grigoriev I.V."/>
        </authorList>
    </citation>
    <scope>NUCLEOTIDE SEQUENCE [LARGE SCALE GENOMIC DNA]</scope>
    <source>
        <strain evidence="10">C5 / ATCC 48332 / race O</strain>
    </source>
</reference>
<evidence type="ECO:0000259" key="8">
    <source>
        <dbReference type="PROSITE" id="PS50989"/>
    </source>
</evidence>
<dbReference type="InterPro" id="IPR045190">
    <property type="entry name" value="MCCB/AccD1-like"/>
</dbReference>
<evidence type="ECO:0000313" key="9">
    <source>
        <dbReference type="EMBL" id="EMD95202.1"/>
    </source>
</evidence>
<dbReference type="Proteomes" id="UP000016936">
    <property type="component" value="Unassembled WGS sequence"/>
</dbReference>
<proteinExistence type="inferred from homology"/>
<evidence type="ECO:0000256" key="5">
    <source>
        <dbReference type="ARBA" id="ARBA00031404"/>
    </source>
</evidence>
<evidence type="ECO:0000256" key="2">
    <source>
        <dbReference type="ARBA" id="ARBA00025711"/>
    </source>
</evidence>
<dbReference type="InterPro" id="IPR011762">
    <property type="entry name" value="COA_CT_N"/>
</dbReference>
<dbReference type="InterPro" id="IPR029045">
    <property type="entry name" value="ClpP/crotonase-like_dom_sf"/>
</dbReference>
<comment type="catalytic activity">
    <reaction evidence="6">
        <text>3-methylbut-2-enoyl-CoA + hydrogencarbonate + ATP = 3-methyl-(2E)-glutaconyl-CoA + ADP + phosphate + H(+)</text>
        <dbReference type="Rhea" id="RHEA:13589"/>
        <dbReference type="ChEBI" id="CHEBI:15378"/>
        <dbReference type="ChEBI" id="CHEBI:17544"/>
        <dbReference type="ChEBI" id="CHEBI:30616"/>
        <dbReference type="ChEBI" id="CHEBI:43474"/>
        <dbReference type="ChEBI" id="CHEBI:57344"/>
        <dbReference type="ChEBI" id="CHEBI:57346"/>
        <dbReference type="ChEBI" id="CHEBI:456216"/>
        <dbReference type="EC" id="6.4.1.4"/>
    </reaction>
</comment>
<evidence type="ECO:0000256" key="4">
    <source>
        <dbReference type="ARBA" id="ARBA00031237"/>
    </source>
</evidence>
<gene>
    <name evidence="9" type="ORF">COCHEDRAFT_1168890</name>
</gene>
<dbReference type="eggNOG" id="KOG0540">
    <property type="taxonomic scope" value="Eukaryota"/>
</dbReference>
<evidence type="ECO:0000313" key="10">
    <source>
        <dbReference type="Proteomes" id="UP000016936"/>
    </source>
</evidence>
<protein>
    <recommendedName>
        <fullName evidence="3">methylcrotonoyl-CoA carboxylase</fullName>
        <ecNumber evidence="3">6.4.1.4</ecNumber>
    </recommendedName>
    <alternativeName>
        <fullName evidence="5">3-methylcrotonyl-CoA carboxylase 2</fullName>
    </alternativeName>
    <alternativeName>
        <fullName evidence="4">3-methylcrotonyl-CoA:carbon dioxide ligase subunit beta</fullName>
    </alternativeName>
</protein>
<dbReference type="EMBL" id="KB445571">
    <property type="protein sequence ID" value="EMD95202.1"/>
    <property type="molecule type" value="Genomic_DNA"/>
</dbReference>
<dbReference type="STRING" id="701091.M2V5G2"/>
<dbReference type="GO" id="GO:0006552">
    <property type="term" value="P:L-leucine catabolic process"/>
    <property type="evidence" value="ECO:0007669"/>
    <property type="project" value="UniProtKB-UniPathway"/>
</dbReference>
<dbReference type="OrthoDB" id="439921at2759"/>